<reference evidence="3 4" key="1">
    <citation type="journal article" date="2009" name="Stand. Genomic Sci.">
        <title>Complete genome sequence of Slackia heliotrinireducens type strain (RHS 1).</title>
        <authorList>
            <person name="Pukall R."/>
            <person name="Lapidus A."/>
            <person name="Nolan M."/>
            <person name="Copeland A."/>
            <person name="Glavina Del Rio T."/>
            <person name="Lucas S."/>
            <person name="Chen F."/>
            <person name="Tice H."/>
            <person name="Cheng J.F."/>
            <person name="Chertkov O."/>
            <person name="Bruce D."/>
            <person name="Goodwin L."/>
            <person name="Kuske C."/>
            <person name="Brettin T."/>
            <person name="Detter J.C."/>
            <person name="Han C."/>
            <person name="Pitluck S."/>
            <person name="Pati A."/>
            <person name="Mavrommatis K."/>
            <person name="Ivanova N."/>
            <person name="Ovchinnikova G."/>
            <person name="Chen A."/>
            <person name="Palaniappan K."/>
            <person name="Schneider S."/>
            <person name="Rohde M."/>
            <person name="Chain P."/>
            <person name="D'haeseleer P."/>
            <person name="Goker M."/>
            <person name="Bristow J."/>
            <person name="Eisen J.A."/>
            <person name="Markowitz V."/>
            <person name="Kyrpides N.C."/>
            <person name="Klenk H.P."/>
            <person name="Hugenholtz P."/>
        </authorList>
    </citation>
    <scope>NUCLEOTIDE SEQUENCE [LARGE SCALE GENOMIC DNA]</scope>
    <source>
        <strain evidence="4">ATCC 29202 / DSM 20476 / NCTC 11029 / RHS 1</strain>
    </source>
</reference>
<dbReference type="Proteomes" id="UP000002026">
    <property type="component" value="Chromosome"/>
</dbReference>
<feature type="transmembrane region" description="Helical" evidence="2">
    <location>
        <begin position="54"/>
        <end position="75"/>
    </location>
</feature>
<feature type="region of interest" description="Disordered" evidence="1">
    <location>
        <begin position="1"/>
        <end position="45"/>
    </location>
</feature>
<evidence type="ECO:0008006" key="5">
    <source>
        <dbReference type="Google" id="ProtNLM"/>
    </source>
</evidence>
<proteinExistence type="predicted"/>
<dbReference type="HOGENOM" id="CLU_053805_0_0_11"/>
<organism evidence="3 4">
    <name type="scientific">Slackia heliotrinireducens (strain ATCC 29202 / DSM 20476 / NCTC 11029 / RHS 1)</name>
    <name type="common">Peptococcus heliotrinreducens</name>
    <dbReference type="NCBI Taxonomy" id="471855"/>
    <lineage>
        <taxon>Bacteria</taxon>
        <taxon>Bacillati</taxon>
        <taxon>Actinomycetota</taxon>
        <taxon>Coriobacteriia</taxon>
        <taxon>Eggerthellales</taxon>
        <taxon>Eggerthellaceae</taxon>
        <taxon>Slackia</taxon>
    </lineage>
</organism>
<dbReference type="AlphaFoldDB" id="C7N6L5"/>
<evidence type="ECO:0000313" key="3">
    <source>
        <dbReference type="EMBL" id="ACV22550.1"/>
    </source>
</evidence>
<keyword evidence="2" id="KW-1133">Transmembrane helix</keyword>
<gene>
    <name evidence="3" type="ordered locus">Shel_15300</name>
</gene>
<evidence type="ECO:0000256" key="2">
    <source>
        <dbReference type="SAM" id="Phobius"/>
    </source>
</evidence>
<accession>C7N6L5</accession>
<evidence type="ECO:0000313" key="4">
    <source>
        <dbReference type="Proteomes" id="UP000002026"/>
    </source>
</evidence>
<keyword evidence="2" id="KW-0812">Transmembrane</keyword>
<keyword evidence="4" id="KW-1185">Reference proteome</keyword>
<feature type="compositionally biased region" description="Polar residues" evidence="1">
    <location>
        <begin position="88"/>
        <end position="99"/>
    </location>
</feature>
<feature type="region of interest" description="Disordered" evidence="1">
    <location>
        <begin position="159"/>
        <end position="179"/>
    </location>
</feature>
<protein>
    <recommendedName>
        <fullName evidence="5">Histone-lysine N-methyltransferase</fullName>
    </recommendedName>
</protein>
<feature type="region of interest" description="Disordered" evidence="1">
    <location>
        <begin position="88"/>
        <end position="113"/>
    </location>
</feature>
<dbReference type="eggNOG" id="ENOG5031T1Y">
    <property type="taxonomic scope" value="Bacteria"/>
</dbReference>
<dbReference type="EMBL" id="CP001684">
    <property type="protein sequence ID" value="ACV22550.1"/>
    <property type="molecule type" value="Genomic_DNA"/>
</dbReference>
<dbReference type="RefSeq" id="WP_012798652.1">
    <property type="nucleotide sequence ID" value="NC_013165.1"/>
</dbReference>
<keyword evidence="2" id="KW-0472">Membrane</keyword>
<feature type="compositionally biased region" description="Basic and acidic residues" evidence="1">
    <location>
        <begin position="100"/>
        <end position="113"/>
    </location>
</feature>
<feature type="compositionally biased region" description="Basic and acidic residues" evidence="1">
    <location>
        <begin position="159"/>
        <end position="171"/>
    </location>
</feature>
<sequence length="335" mass="36229">MAEKTTGKHAAKPVSTADSTGAFDAPASETSFDAEVSHRKRIKGHKQRSRRTRIVLIFVILLLLAGLGFLGYTAWNIVMEANQEASQTAASHGESSTIEGDTKSDAGTTDKVKPQVSIPNLANLVGLTTDEAISYLGSGAEVSSTTDITEEVEKTREVEVEVKSDDPKAEPTTEVQTETYTEEEVVGHHVTISMKNDKTDSQGNRPSVYLTTDKDEKTTIVGYSISMESLGYGDMSFSDAVNVARIVQNTLSNVGVTPADGNIALPEDESEYRTFGEDGTTVAEESYTFKGDGTTGEGTAITWSLRLTYDYSAYNVSKNWDDVIKLVYVTVEATE</sequence>
<name>C7N6L5_SLAHD</name>
<dbReference type="KEGG" id="shi:Shel_15300"/>
<evidence type="ECO:0000256" key="1">
    <source>
        <dbReference type="SAM" id="MobiDB-lite"/>
    </source>
</evidence>
<dbReference type="STRING" id="471855.Shel_15300"/>